<dbReference type="InterPro" id="IPR000873">
    <property type="entry name" value="AMP-dep_synth/lig_dom"/>
</dbReference>
<dbReference type="Pfam" id="PF00501">
    <property type="entry name" value="AMP-binding"/>
    <property type="match status" value="1"/>
</dbReference>
<dbReference type="PROSITE" id="PS00455">
    <property type="entry name" value="AMP_BINDING"/>
    <property type="match status" value="1"/>
</dbReference>
<dbReference type="Gene3D" id="3.40.50.980">
    <property type="match status" value="2"/>
</dbReference>
<proteinExistence type="inferred from homology"/>
<reference evidence="6" key="1">
    <citation type="submission" date="2019-08" db="EMBL/GenBank/DDBJ databases">
        <title>The genome of the North American firefly Photinus pyralis.</title>
        <authorList>
            <consortium name="Photinus pyralis genome working group"/>
            <person name="Fallon T.R."/>
            <person name="Sander Lower S.E."/>
            <person name="Weng J.-K."/>
        </authorList>
    </citation>
    <scope>NUCLEOTIDE SEQUENCE</scope>
    <source>
        <strain evidence="6">TRF0915ILg1</strain>
        <tissue evidence="6">Whole body</tissue>
    </source>
</reference>
<keyword evidence="3" id="KW-0576">Peroxisome</keyword>
<dbReference type="InterPro" id="IPR020845">
    <property type="entry name" value="AMP-binding_CS"/>
</dbReference>
<feature type="domain" description="AMP-binding enzyme C-terminal" evidence="5">
    <location>
        <begin position="399"/>
        <end position="475"/>
    </location>
</feature>
<dbReference type="PANTHER" id="PTHR24096:SF394">
    <property type="entry name" value="LUCIFERIN 4-MONOOXYGENASE"/>
    <property type="match status" value="1"/>
</dbReference>
<dbReference type="Pfam" id="PF13193">
    <property type="entry name" value="AMP-binding_C"/>
    <property type="match status" value="1"/>
</dbReference>
<evidence type="ECO:0000259" key="5">
    <source>
        <dbReference type="Pfam" id="PF13193"/>
    </source>
</evidence>
<comment type="caution">
    <text evidence="6">The sequence shown here is derived from an EMBL/GenBank/DDBJ whole genome shotgun (WGS) entry which is preliminary data.</text>
</comment>
<evidence type="ECO:0008006" key="8">
    <source>
        <dbReference type="Google" id="ProtNLM"/>
    </source>
</evidence>
<dbReference type="Gene3D" id="3.30.300.30">
    <property type="match status" value="1"/>
</dbReference>
<comment type="similarity">
    <text evidence="2">Belongs to the ATP-dependent AMP-binding enzyme family.</text>
</comment>
<dbReference type="GO" id="GO:0005777">
    <property type="term" value="C:peroxisome"/>
    <property type="evidence" value="ECO:0007669"/>
    <property type="project" value="UniProtKB-SubCell"/>
</dbReference>
<dbReference type="FunFam" id="3.30.300.30:FF:000007">
    <property type="entry name" value="4-coumarate--CoA ligase 2"/>
    <property type="match status" value="1"/>
</dbReference>
<accession>A0A8K0D5L8</accession>
<feature type="domain" description="AMP-dependent synthetase/ligase" evidence="4">
    <location>
        <begin position="5"/>
        <end position="348"/>
    </location>
</feature>
<evidence type="ECO:0000259" key="4">
    <source>
        <dbReference type="Pfam" id="PF00501"/>
    </source>
</evidence>
<dbReference type="Proteomes" id="UP000801492">
    <property type="component" value="Unassembled WGS sequence"/>
</dbReference>
<dbReference type="EMBL" id="VTPC01004146">
    <property type="protein sequence ID" value="KAF2897452.1"/>
    <property type="molecule type" value="Genomic_DNA"/>
</dbReference>
<dbReference type="InterPro" id="IPR045851">
    <property type="entry name" value="AMP-bd_C_sf"/>
</dbReference>
<keyword evidence="7" id="KW-1185">Reference proteome</keyword>
<comment type="subcellular location">
    <subcellularLocation>
        <location evidence="1">Peroxisome</location>
    </subcellularLocation>
</comment>
<evidence type="ECO:0000256" key="1">
    <source>
        <dbReference type="ARBA" id="ARBA00004275"/>
    </source>
</evidence>
<name>A0A8K0D5L8_IGNLU</name>
<organism evidence="6 7">
    <name type="scientific">Ignelater luminosus</name>
    <name type="common">Cucubano</name>
    <name type="synonym">Pyrophorus luminosus</name>
    <dbReference type="NCBI Taxonomy" id="2038154"/>
    <lineage>
        <taxon>Eukaryota</taxon>
        <taxon>Metazoa</taxon>
        <taxon>Ecdysozoa</taxon>
        <taxon>Arthropoda</taxon>
        <taxon>Hexapoda</taxon>
        <taxon>Insecta</taxon>
        <taxon>Pterygota</taxon>
        <taxon>Neoptera</taxon>
        <taxon>Endopterygota</taxon>
        <taxon>Coleoptera</taxon>
        <taxon>Polyphaga</taxon>
        <taxon>Elateriformia</taxon>
        <taxon>Elateroidea</taxon>
        <taxon>Elateridae</taxon>
        <taxon>Agrypninae</taxon>
        <taxon>Pyrophorini</taxon>
        <taxon>Ignelater</taxon>
    </lineage>
</organism>
<dbReference type="GO" id="GO:0046949">
    <property type="term" value="P:fatty-acyl-CoA biosynthetic process"/>
    <property type="evidence" value="ECO:0007669"/>
    <property type="project" value="TreeGrafter"/>
</dbReference>
<evidence type="ECO:0000256" key="2">
    <source>
        <dbReference type="ARBA" id="ARBA00006432"/>
    </source>
</evidence>
<dbReference type="SUPFAM" id="SSF56801">
    <property type="entry name" value="Acetyl-CoA synthetase-like"/>
    <property type="match status" value="1"/>
</dbReference>
<protein>
    <recommendedName>
        <fullName evidence="8">4-coumarate--CoA ligase</fullName>
    </recommendedName>
</protein>
<gene>
    <name evidence="6" type="ORF">ILUMI_08719</name>
</gene>
<dbReference type="CDD" id="cd05911">
    <property type="entry name" value="Firefly_Luc_like"/>
    <property type="match status" value="1"/>
</dbReference>
<dbReference type="AlphaFoldDB" id="A0A8K0D5L8"/>
<dbReference type="PANTHER" id="PTHR24096">
    <property type="entry name" value="LONG-CHAIN-FATTY-ACID--COA LIGASE"/>
    <property type="match status" value="1"/>
</dbReference>
<evidence type="ECO:0000313" key="7">
    <source>
        <dbReference type="Proteomes" id="UP000801492"/>
    </source>
</evidence>
<dbReference type="Gene3D" id="2.30.38.10">
    <property type="entry name" value="Luciferase, Domain 3"/>
    <property type="match status" value="1"/>
</dbReference>
<dbReference type="InterPro" id="IPR025110">
    <property type="entry name" value="AMP-bd_C"/>
</dbReference>
<dbReference type="OrthoDB" id="10253869at2759"/>
<evidence type="ECO:0000256" key="3">
    <source>
        <dbReference type="ARBA" id="ARBA00023140"/>
    </source>
</evidence>
<sequence>MMKLLIDKFAQALLGHCGLKPGEVVGLLLPNIPEYILISHGITAAGLTITSVNPLYTPDEVKRQFQNAGVKAIVTIELFLEVVLTIAPELPGYRTTICAGGEDDLSKNVHGLQSLLMASHEAELPGISPLDLALLPYSSGTTGLPKGVMLSHLNLVSNLVQLEIKDFCALLPEELNQKALTVLPMFHIYGFNAIMNSCVKMGIHLVSLPKFTPEDYIKALVEHRPYFLFVVPSLLLFLASHPAVTKEHLASVRTITSGAAPATEGLIQKFQEKAGRDVLIRQGYGMTESAPVTLFTPRNAPSSKKDTAGVLLPNTEAKVVSLSTGEALGPHKSGELLVRGPQVMAGYLNNEKATEETLTEDGWLRTGDVVYYDEDGYFFIVDRCKELIKVKGNQVSPTELENIILEIPGVADVAVVGIPDTLAGELPRAFVVRRNDAKVTEEDVLKHVHPKVATYKKIAGGIKFIDSIPRNPSGKILRNELKIAKC</sequence>
<evidence type="ECO:0000313" key="6">
    <source>
        <dbReference type="EMBL" id="KAF2897452.1"/>
    </source>
</evidence>
<dbReference type="GO" id="GO:0004467">
    <property type="term" value="F:long-chain fatty acid-CoA ligase activity"/>
    <property type="evidence" value="ECO:0007669"/>
    <property type="project" value="TreeGrafter"/>
</dbReference>